<proteinExistence type="predicted"/>
<dbReference type="Proteomes" id="UP001209701">
    <property type="component" value="Unassembled WGS sequence"/>
</dbReference>
<keyword evidence="3" id="KW-1185">Reference proteome</keyword>
<evidence type="ECO:0000313" key="2">
    <source>
        <dbReference type="EMBL" id="MCV2369948.1"/>
    </source>
</evidence>
<evidence type="ECO:0000313" key="3">
    <source>
        <dbReference type="Proteomes" id="UP001209701"/>
    </source>
</evidence>
<dbReference type="SUPFAM" id="SSF55729">
    <property type="entry name" value="Acyl-CoA N-acyltransferases (Nat)"/>
    <property type="match status" value="1"/>
</dbReference>
<dbReference type="Pfam" id="PF00583">
    <property type="entry name" value="Acetyltransf_1"/>
    <property type="match status" value="1"/>
</dbReference>
<protein>
    <submittedName>
        <fullName evidence="2">GNAT family N-acetyltransferase</fullName>
        <ecNumber evidence="2">2.3.1.-</ecNumber>
    </submittedName>
</protein>
<dbReference type="EMBL" id="JAJIRN010000008">
    <property type="protein sequence ID" value="MCV2369948.1"/>
    <property type="molecule type" value="Genomic_DNA"/>
</dbReference>
<dbReference type="CDD" id="cd04301">
    <property type="entry name" value="NAT_SF"/>
    <property type="match status" value="1"/>
</dbReference>
<reference evidence="2 3" key="1">
    <citation type="submission" date="2021-11" db="EMBL/GenBank/DDBJ databases">
        <authorList>
            <person name="Liang Q."/>
            <person name="Mou H."/>
            <person name="Liu Z."/>
        </authorList>
    </citation>
    <scope>NUCLEOTIDE SEQUENCE [LARGE SCALE GENOMIC DNA]</scope>
    <source>
        <strain evidence="2 3">CHU3</strain>
    </source>
</reference>
<keyword evidence="2" id="KW-0808">Transferase</keyword>
<evidence type="ECO:0000259" key="1">
    <source>
        <dbReference type="PROSITE" id="PS51186"/>
    </source>
</evidence>
<organism evidence="2 3">
    <name type="scientific">Roseateles oligotrophus</name>
    <dbReference type="NCBI Taxonomy" id="1769250"/>
    <lineage>
        <taxon>Bacteria</taxon>
        <taxon>Pseudomonadati</taxon>
        <taxon>Pseudomonadota</taxon>
        <taxon>Betaproteobacteria</taxon>
        <taxon>Burkholderiales</taxon>
        <taxon>Sphaerotilaceae</taxon>
        <taxon>Roseateles</taxon>
    </lineage>
</organism>
<keyword evidence="2" id="KW-0012">Acyltransferase</keyword>
<dbReference type="InterPro" id="IPR016181">
    <property type="entry name" value="Acyl_CoA_acyltransferase"/>
</dbReference>
<comment type="caution">
    <text evidence="2">The sequence shown here is derived from an EMBL/GenBank/DDBJ whole genome shotgun (WGS) entry which is preliminary data.</text>
</comment>
<feature type="domain" description="N-acetyltransferase" evidence="1">
    <location>
        <begin position="126"/>
        <end position="282"/>
    </location>
</feature>
<dbReference type="RefSeq" id="WP_263572538.1">
    <property type="nucleotide sequence ID" value="NZ_JAJIRN010000008.1"/>
</dbReference>
<gene>
    <name evidence="2" type="ORF">LNV07_17835</name>
</gene>
<name>A0ABT2YIQ5_9BURK</name>
<accession>A0ABT2YIQ5</accession>
<dbReference type="InterPro" id="IPR000182">
    <property type="entry name" value="GNAT_dom"/>
</dbReference>
<dbReference type="Gene3D" id="3.40.630.30">
    <property type="match status" value="1"/>
</dbReference>
<dbReference type="PROSITE" id="PS51186">
    <property type="entry name" value="GNAT"/>
    <property type="match status" value="1"/>
</dbReference>
<dbReference type="GO" id="GO:0016746">
    <property type="term" value="F:acyltransferase activity"/>
    <property type="evidence" value="ECO:0007669"/>
    <property type="project" value="UniProtKB-KW"/>
</dbReference>
<dbReference type="EC" id="2.3.1.-" evidence="2"/>
<sequence>MVLIDQLSLGWQTDLIFARFDGQISERDDCVLVRTPGNPRFYWGNCLILPQPPDDAGLAYWLGRFDEEVGRFTAESGHVAIGYDASGPHQPLRAWAAAGFEIHASECLALNSAQQLVERKSLAVGFNFRAMDLTQAGDFVAVLNLQCDSVGPQDGFEPSGYRIFREQQLRRYRAMQLAGLGHWFGIYRGRQLVADCGLFRQGDLGRFQHVGTHPEWRRRGLCTVLIDHVLSYGFQRMKLATLVMCADPHDVAIDIYRSLGFASVSRAFAAQRRPARDVRPLR</sequence>